<feature type="non-terminal residue" evidence="1">
    <location>
        <position position="1"/>
    </location>
</feature>
<reference evidence="1" key="1">
    <citation type="submission" date="2021-06" db="EMBL/GenBank/DDBJ databases">
        <authorList>
            <person name="Hodson N. C."/>
            <person name="Mongue J. A."/>
            <person name="Jaron S. K."/>
        </authorList>
    </citation>
    <scope>NUCLEOTIDE SEQUENCE</scope>
</reference>
<comment type="caution">
    <text evidence="1">The sequence shown here is derived from an EMBL/GenBank/DDBJ whole genome shotgun (WGS) entry which is preliminary data.</text>
</comment>
<name>A0A8J2JY71_9HEXA</name>
<proteinExistence type="predicted"/>
<evidence type="ECO:0000313" key="2">
    <source>
        <dbReference type="Proteomes" id="UP000708208"/>
    </source>
</evidence>
<keyword evidence="2" id="KW-1185">Reference proteome</keyword>
<dbReference type="AlphaFoldDB" id="A0A8J2JY71"/>
<dbReference type="EMBL" id="CAJVCH010150566">
    <property type="protein sequence ID" value="CAG7727574.1"/>
    <property type="molecule type" value="Genomic_DNA"/>
</dbReference>
<evidence type="ECO:0000313" key="1">
    <source>
        <dbReference type="EMBL" id="CAG7727574.1"/>
    </source>
</evidence>
<organism evidence="1 2">
    <name type="scientific">Allacma fusca</name>
    <dbReference type="NCBI Taxonomy" id="39272"/>
    <lineage>
        <taxon>Eukaryota</taxon>
        <taxon>Metazoa</taxon>
        <taxon>Ecdysozoa</taxon>
        <taxon>Arthropoda</taxon>
        <taxon>Hexapoda</taxon>
        <taxon>Collembola</taxon>
        <taxon>Symphypleona</taxon>
        <taxon>Sminthuridae</taxon>
        <taxon>Allacma</taxon>
    </lineage>
</organism>
<gene>
    <name evidence="1" type="ORF">AFUS01_LOCUS16409</name>
</gene>
<accession>A0A8J2JY71</accession>
<dbReference type="Proteomes" id="UP000708208">
    <property type="component" value="Unassembled WGS sequence"/>
</dbReference>
<sequence>MLLTSAITGAINKSYHRSVVEFELSASS</sequence>
<protein>
    <submittedName>
        <fullName evidence="1">Uncharacterized protein</fullName>
    </submittedName>
</protein>